<name>A0A0J7XXV5_9SPHN</name>
<evidence type="ECO:0000313" key="1">
    <source>
        <dbReference type="EMBL" id="KMS56357.1"/>
    </source>
</evidence>
<dbReference type="SUPFAM" id="SSF51197">
    <property type="entry name" value="Clavaminate synthase-like"/>
    <property type="match status" value="1"/>
</dbReference>
<keyword evidence="2" id="KW-1185">Reference proteome</keyword>
<proteinExistence type="predicted"/>
<accession>A0A0J7XXV5</accession>
<gene>
    <name evidence="1" type="ORF">V474_15510</name>
</gene>
<dbReference type="AlphaFoldDB" id="A0A0J7XXV5"/>
<sequence>MSKSLAQKILSRLGDRPAKLAFNISNTPVIRKRLWRRYHDALEAYRPSLPKLDGIDREIVEGLERDGIFVTSLEALGLKGSEAMLRAAQKVASEYTESARREASAGREFICAPTSATLENPEIFHWGLDERLLNIAEAYIGLPAAYDGMALIYTVADGTELGPRKWHRDREDRKMIKLAVYCTDVTDRGGPFELISRVDKSQGVDDRYDFEFGTEEVLIQRLGADYAQGIVSCTGPVGTVVFADTARFFHRGAPTYDKDRAALFYGYFAHLTRHPYFCERSGLSRREIAALASGLSLRQRASALWQEALPTLLKLIPPAPI</sequence>
<dbReference type="Gene3D" id="2.60.120.620">
    <property type="entry name" value="q2cbj1_9rhob like domain"/>
    <property type="match status" value="1"/>
</dbReference>
<organism evidence="1 2">
    <name type="scientific">Novosphingobium barchaimii LL02</name>
    <dbReference type="NCBI Taxonomy" id="1114963"/>
    <lineage>
        <taxon>Bacteria</taxon>
        <taxon>Pseudomonadati</taxon>
        <taxon>Pseudomonadota</taxon>
        <taxon>Alphaproteobacteria</taxon>
        <taxon>Sphingomonadales</taxon>
        <taxon>Sphingomonadaceae</taxon>
        <taxon>Novosphingobium</taxon>
    </lineage>
</organism>
<dbReference type="EMBL" id="JACU01000004">
    <property type="protein sequence ID" value="KMS56357.1"/>
    <property type="molecule type" value="Genomic_DNA"/>
</dbReference>
<dbReference type="Proteomes" id="UP000052268">
    <property type="component" value="Unassembled WGS sequence"/>
</dbReference>
<protein>
    <submittedName>
        <fullName evidence="1">Uncharacterized protein</fullName>
    </submittedName>
</protein>
<dbReference type="PATRIC" id="fig|1114963.3.peg.1929"/>
<dbReference type="RefSeq" id="WP_236711002.1">
    <property type="nucleotide sequence ID" value="NZ_KQ130453.1"/>
</dbReference>
<comment type="caution">
    <text evidence="1">The sequence shown here is derived from an EMBL/GenBank/DDBJ whole genome shotgun (WGS) entry which is preliminary data.</text>
</comment>
<evidence type="ECO:0000313" key="2">
    <source>
        <dbReference type="Proteomes" id="UP000052268"/>
    </source>
</evidence>
<reference evidence="1 2" key="1">
    <citation type="journal article" date="2015" name="G3 (Bethesda)">
        <title>Insights into Ongoing Evolution of the Hexachlorocyclohexane Catabolic Pathway from Comparative Genomics of Ten Sphingomonadaceae Strains.</title>
        <authorList>
            <person name="Pearce S.L."/>
            <person name="Oakeshott J.G."/>
            <person name="Pandey G."/>
        </authorList>
    </citation>
    <scope>NUCLEOTIDE SEQUENCE [LARGE SCALE GENOMIC DNA]</scope>
    <source>
        <strain evidence="1 2">LL02</strain>
    </source>
</reference>